<sequence>MSYFMNFIPPKADPPLAETLCPPYPNPHSDYKFKHIFVPNFLISQFLFFILPKNLYFINYLFGSIRFGILCYQKYDRESDINISLTKFQIFCEKRSNFLCREGLFGLIQNFGVGSVIPTE</sequence>
<dbReference type="STRING" id="1797985.A2Y83_02890"/>
<gene>
    <name evidence="2" type="ORF">A2Y83_02890</name>
</gene>
<keyword evidence="1" id="KW-1133">Transmembrane helix</keyword>
<dbReference type="Proteomes" id="UP000178323">
    <property type="component" value="Unassembled WGS sequence"/>
</dbReference>
<evidence type="ECO:0000313" key="3">
    <source>
        <dbReference type="Proteomes" id="UP000178323"/>
    </source>
</evidence>
<accession>A0A1F5S5Q9</accession>
<name>A0A1F5S5Q9_9BACT</name>
<keyword evidence="1" id="KW-0472">Membrane</keyword>
<dbReference type="EMBL" id="MFFS01000043">
    <property type="protein sequence ID" value="OGF22009.1"/>
    <property type="molecule type" value="Genomic_DNA"/>
</dbReference>
<protein>
    <submittedName>
        <fullName evidence="2">Uncharacterized protein</fullName>
    </submittedName>
</protein>
<evidence type="ECO:0000313" key="2">
    <source>
        <dbReference type="EMBL" id="OGF22009.1"/>
    </source>
</evidence>
<keyword evidence="1" id="KW-0812">Transmembrane</keyword>
<dbReference type="AlphaFoldDB" id="A0A1F5S5Q9"/>
<evidence type="ECO:0000256" key="1">
    <source>
        <dbReference type="SAM" id="Phobius"/>
    </source>
</evidence>
<comment type="caution">
    <text evidence="2">The sequence shown here is derived from an EMBL/GenBank/DDBJ whole genome shotgun (WGS) entry which is preliminary data.</text>
</comment>
<proteinExistence type="predicted"/>
<organism evidence="2 3">
    <name type="scientific">Candidatus Falkowbacteria bacterium RBG_13_39_14</name>
    <dbReference type="NCBI Taxonomy" id="1797985"/>
    <lineage>
        <taxon>Bacteria</taxon>
        <taxon>Candidatus Falkowiibacteriota</taxon>
    </lineage>
</organism>
<reference evidence="2 3" key="1">
    <citation type="journal article" date="2016" name="Nat. Commun.">
        <title>Thousands of microbial genomes shed light on interconnected biogeochemical processes in an aquifer system.</title>
        <authorList>
            <person name="Anantharaman K."/>
            <person name="Brown C.T."/>
            <person name="Hug L.A."/>
            <person name="Sharon I."/>
            <person name="Castelle C.J."/>
            <person name="Probst A.J."/>
            <person name="Thomas B.C."/>
            <person name="Singh A."/>
            <person name="Wilkins M.J."/>
            <person name="Karaoz U."/>
            <person name="Brodie E.L."/>
            <person name="Williams K.H."/>
            <person name="Hubbard S.S."/>
            <person name="Banfield J.F."/>
        </authorList>
    </citation>
    <scope>NUCLEOTIDE SEQUENCE [LARGE SCALE GENOMIC DNA]</scope>
</reference>
<feature type="transmembrane region" description="Helical" evidence="1">
    <location>
        <begin position="36"/>
        <end position="56"/>
    </location>
</feature>